<evidence type="ECO:0000256" key="1">
    <source>
        <dbReference type="ARBA" id="ARBA00022448"/>
    </source>
</evidence>
<dbReference type="Pfam" id="PF00005">
    <property type="entry name" value="ABC_tran"/>
    <property type="match status" value="1"/>
</dbReference>
<dbReference type="SUPFAM" id="SSF52540">
    <property type="entry name" value="P-loop containing nucleoside triphosphate hydrolases"/>
    <property type="match status" value="1"/>
</dbReference>
<dbReference type="HOGENOM" id="CLU_000604_1_22_11"/>
<dbReference type="PROSITE" id="PS00211">
    <property type="entry name" value="ABC_TRANSPORTER_1"/>
    <property type="match status" value="1"/>
</dbReference>
<evidence type="ECO:0000256" key="2">
    <source>
        <dbReference type="ARBA" id="ARBA00022741"/>
    </source>
</evidence>
<dbReference type="CDD" id="cd03293">
    <property type="entry name" value="ABC_NrtD_SsuB_transporters"/>
    <property type="match status" value="1"/>
</dbReference>
<protein>
    <submittedName>
        <fullName evidence="5">ABC transporter related protein</fullName>
    </submittedName>
</protein>
<dbReference type="GO" id="GO:0005524">
    <property type="term" value="F:ATP binding"/>
    <property type="evidence" value="ECO:0007669"/>
    <property type="project" value="UniProtKB-KW"/>
</dbReference>
<keyword evidence="3" id="KW-0067">ATP-binding</keyword>
<gene>
    <name evidence="5" type="ordered locus">Cwoe_5603</name>
</gene>
<dbReference type="EMBL" id="CP001854">
    <property type="protein sequence ID" value="ADB54007.1"/>
    <property type="molecule type" value="Genomic_DNA"/>
</dbReference>
<dbReference type="SMART" id="SM00382">
    <property type="entry name" value="AAA"/>
    <property type="match status" value="1"/>
</dbReference>
<keyword evidence="1" id="KW-0813">Transport</keyword>
<dbReference type="InterPro" id="IPR017871">
    <property type="entry name" value="ABC_transporter-like_CS"/>
</dbReference>
<feature type="domain" description="ABC transporter" evidence="4">
    <location>
        <begin position="4"/>
        <end position="237"/>
    </location>
</feature>
<keyword evidence="2" id="KW-0547">Nucleotide-binding</keyword>
<dbReference type="InterPro" id="IPR050166">
    <property type="entry name" value="ABC_transporter_ATP-bind"/>
</dbReference>
<proteinExistence type="predicted"/>
<organism evidence="5 6">
    <name type="scientific">Conexibacter woesei (strain DSM 14684 / CCUG 47730 / CIP 108061 / JCM 11494 / NBRC 100937 / ID131577)</name>
    <dbReference type="NCBI Taxonomy" id="469383"/>
    <lineage>
        <taxon>Bacteria</taxon>
        <taxon>Bacillati</taxon>
        <taxon>Actinomycetota</taxon>
        <taxon>Thermoleophilia</taxon>
        <taxon>Solirubrobacterales</taxon>
        <taxon>Conexibacteraceae</taxon>
        <taxon>Conexibacter</taxon>
    </lineage>
</organism>
<dbReference type="RefSeq" id="WP_012937058.1">
    <property type="nucleotide sequence ID" value="NC_013739.1"/>
</dbReference>
<dbReference type="KEGG" id="cwo:Cwoe_5603"/>
<dbReference type="eggNOG" id="COG1116">
    <property type="taxonomic scope" value="Bacteria"/>
</dbReference>
<dbReference type="STRING" id="469383.Cwoe_5603"/>
<dbReference type="AlphaFoldDB" id="D3F0S3"/>
<name>D3F0S3_CONWI</name>
<sequence>MARIEVKDLEVTYGQSHTDEPFVALTGVNLTIDDGEFVTVVGPSGCGKTTLLNAIAGLLTPSKGRVLIDGRPVVGPGPDRAIVFQDYAIFPWRTTWDNVRVGIEAQKDLRRDADARIRDVIKMVGLEGFEKAYPSQLSGGMKQRVGLARAIVANPTTLLLDEPLAAVDAMTRQVMQDELERIIAESGKSALFITHSIDEAILLGDRVVVATTKPGRIKAVLDVPLPRPRYSFDAKADPIFIGLREQLWEMLHAEAVIHARGEQ</sequence>
<evidence type="ECO:0000259" key="4">
    <source>
        <dbReference type="PROSITE" id="PS50893"/>
    </source>
</evidence>
<dbReference type="Gene3D" id="3.40.50.300">
    <property type="entry name" value="P-loop containing nucleotide triphosphate hydrolases"/>
    <property type="match status" value="1"/>
</dbReference>
<accession>D3F0S3</accession>
<evidence type="ECO:0000313" key="6">
    <source>
        <dbReference type="Proteomes" id="UP000008229"/>
    </source>
</evidence>
<dbReference type="Proteomes" id="UP000008229">
    <property type="component" value="Chromosome"/>
</dbReference>
<dbReference type="InterPro" id="IPR003593">
    <property type="entry name" value="AAA+_ATPase"/>
</dbReference>
<dbReference type="InterPro" id="IPR003439">
    <property type="entry name" value="ABC_transporter-like_ATP-bd"/>
</dbReference>
<reference evidence="5 6" key="1">
    <citation type="journal article" date="2010" name="Stand. Genomic Sci.">
        <title>Complete genome sequence of Conexibacter woesei type strain (ID131577).</title>
        <authorList>
            <person name="Pukall R."/>
            <person name="Lapidus A."/>
            <person name="Glavina Del Rio T."/>
            <person name="Copeland A."/>
            <person name="Tice H."/>
            <person name="Cheng J.-F."/>
            <person name="Lucas S."/>
            <person name="Chen F."/>
            <person name="Nolan M."/>
            <person name="Bruce D."/>
            <person name="Goodwin L."/>
            <person name="Pitluck S."/>
            <person name="Mavromatis K."/>
            <person name="Ivanova N."/>
            <person name="Ovchinnikova G."/>
            <person name="Pati A."/>
            <person name="Chen A."/>
            <person name="Palaniappan K."/>
            <person name="Land M."/>
            <person name="Hauser L."/>
            <person name="Chang Y.-J."/>
            <person name="Jeffries C.D."/>
            <person name="Chain P."/>
            <person name="Meincke L."/>
            <person name="Sims D."/>
            <person name="Brettin T."/>
            <person name="Detter J.C."/>
            <person name="Rohde M."/>
            <person name="Goeker M."/>
            <person name="Bristow J."/>
            <person name="Eisen J.A."/>
            <person name="Markowitz V."/>
            <person name="Kyrpides N.C."/>
            <person name="Klenk H.-P."/>
            <person name="Hugenholtz P."/>
        </authorList>
    </citation>
    <scope>NUCLEOTIDE SEQUENCE [LARGE SCALE GENOMIC DNA]</scope>
    <source>
        <strain evidence="6">DSM 14684 / CIP 108061 / JCM 11494 / NBRC 100937 / ID131577</strain>
    </source>
</reference>
<dbReference type="InterPro" id="IPR027417">
    <property type="entry name" value="P-loop_NTPase"/>
</dbReference>
<dbReference type="PROSITE" id="PS50893">
    <property type="entry name" value="ABC_TRANSPORTER_2"/>
    <property type="match status" value="1"/>
</dbReference>
<evidence type="ECO:0000256" key="3">
    <source>
        <dbReference type="ARBA" id="ARBA00022840"/>
    </source>
</evidence>
<dbReference type="PANTHER" id="PTHR42788:SF13">
    <property type="entry name" value="ALIPHATIC SULFONATES IMPORT ATP-BINDING PROTEIN SSUB"/>
    <property type="match status" value="1"/>
</dbReference>
<dbReference type="GO" id="GO:0016887">
    <property type="term" value="F:ATP hydrolysis activity"/>
    <property type="evidence" value="ECO:0007669"/>
    <property type="project" value="InterPro"/>
</dbReference>
<dbReference type="PANTHER" id="PTHR42788">
    <property type="entry name" value="TAURINE IMPORT ATP-BINDING PROTEIN-RELATED"/>
    <property type="match status" value="1"/>
</dbReference>
<keyword evidence="6" id="KW-1185">Reference proteome</keyword>
<dbReference type="OrthoDB" id="3514167at2"/>
<evidence type="ECO:0000313" key="5">
    <source>
        <dbReference type="EMBL" id="ADB54007.1"/>
    </source>
</evidence>
<reference evidence="6" key="2">
    <citation type="submission" date="2010-01" db="EMBL/GenBank/DDBJ databases">
        <title>The complete genome of Conexibacter woesei DSM 14684.</title>
        <authorList>
            <consortium name="US DOE Joint Genome Institute (JGI-PGF)"/>
            <person name="Lucas S."/>
            <person name="Copeland A."/>
            <person name="Lapidus A."/>
            <person name="Glavina del Rio T."/>
            <person name="Dalin E."/>
            <person name="Tice H."/>
            <person name="Bruce D."/>
            <person name="Goodwin L."/>
            <person name="Pitluck S."/>
            <person name="Kyrpides N."/>
            <person name="Mavromatis K."/>
            <person name="Ivanova N."/>
            <person name="Mikhailova N."/>
            <person name="Chertkov O."/>
            <person name="Brettin T."/>
            <person name="Detter J.C."/>
            <person name="Han C."/>
            <person name="Larimer F."/>
            <person name="Land M."/>
            <person name="Hauser L."/>
            <person name="Markowitz V."/>
            <person name="Cheng J.-F."/>
            <person name="Hugenholtz P."/>
            <person name="Woyke T."/>
            <person name="Wu D."/>
            <person name="Pukall R."/>
            <person name="Steenblock K."/>
            <person name="Schneider S."/>
            <person name="Klenk H.-P."/>
            <person name="Eisen J.A."/>
        </authorList>
    </citation>
    <scope>NUCLEOTIDE SEQUENCE [LARGE SCALE GENOMIC DNA]</scope>
    <source>
        <strain evidence="6">DSM 14684 / CIP 108061 / JCM 11494 / NBRC 100937 / ID131577</strain>
    </source>
</reference>